<evidence type="ECO:0000313" key="11">
    <source>
        <dbReference type="Proteomes" id="UP000595140"/>
    </source>
</evidence>
<gene>
    <name evidence="10" type="ORF">CCAM_LOCUS37468</name>
</gene>
<dbReference type="Proteomes" id="UP000595140">
    <property type="component" value="Unassembled WGS sequence"/>
</dbReference>
<evidence type="ECO:0000256" key="2">
    <source>
        <dbReference type="ARBA" id="ARBA00004474"/>
    </source>
</evidence>
<accession>A0A484N3P5</accession>
<dbReference type="GO" id="GO:0005524">
    <property type="term" value="F:ATP binding"/>
    <property type="evidence" value="ECO:0007669"/>
    <property type="project" value="UniProtKB-KW"/>
</dbReference>
<dbReference type="Gene3D" id="3.40.50.300">
    <property type="entry name" value="P-loop containing nucleotide triphosphate hydrolases"/>
    <property type="match status" value="1"/>
</dbReference>
<evidence type="ECO:0000256" key="6">
    <source>
        <dbReference type="ARBA" id="ARBA00049360"/>
    </source>
</evidence>
<comment type="cofactor">
    <cofactor evidence="1">
        <name>Mg(2+)</name>
        <dbReference type="ChEBI" id="CHEBI:18420"/>
    </cofactor>
</comment>
<comment type="subcellular location">
    <subcellularLocation>
        <location evidence="2">Plastid</location>
    </subcellularLocation>
</comment>
<keyword evidence="11" id="KW-1185">Reference proteome</keyword>
<dbReference type="Pfam" id="PF00004">
    <property type="entry name" value="AAA"/>
    <property type="match status" value="1"/>
</dbReference>
<sequence>MERALRKWGNAGGAIASFFLIWKMVRRHLPLGLLRLLNRWSRRLSVFFNPYVQISIHEYIKKNMRPHPAYAAVEAYLGAKSAKEATRLKAEIPKDGSAADGLSMDENQRVDDVFRGAEVQWVAGKAQSRLVMTDNSELMTRSYKLIFHKKFRSLVIDSYLDHVINSGNEIRGRTTKQKLYTNGHGRTPWSHIEFDHPASFEKLAMDARKKKEIMDDLITFKEGKDLYARIGRAWKRGYLLYGPPGTGKSTMVAAMANFLNYDIYDLELTSVSDNTELRQLLTETTSKSIVVIEDIDCSLDLAKNRKENMVRKTNDNAKKGSKNNNGERQVTLSGLLNFIDGLWSTCTGERVIVFTTNYVDKLDPALTRRGRMDMHIEMSYCTFEGFKVLARNYLAPEDHPMFGSIELLMTDSRITPVDVAENLMFQSHEKDVEKRLENLVEALKQANEQIISDQVEQVAEENEFLRDG</sequence>
<comment type="catalytic activity">
    <reaction evidence="6">
        <text>ATP + H2O = ADP + phosphate + H(+)</text>
        <dbReference type="Rhea" id="RHEA:13065"/>
        <dbReference type="ChEBI" id="CHEBI:15377"/>
        <dbReference type="ChEBI" id="CHEBI:15378"/>
        <dbReference type="ChEBI" id="CHEBI:30616"/>
        <dbReference type="ChEBI" id="CHEBI:43474"/>
        <dbReference type="ChEBI" id="CHEBI:456216"/>
    </reaction>
</comment>
<dbReference type="PANTHER" id="PTHR23070">
    <property type="entry name" value="BCS1 AAA-TYPE ATPASE"/>
    <property type="match status" value="1"/>
</dbReference>
<evidence type="ECO:0000256" key="1">
    <source>
        <dbReference type="ARBA" id="ARBA00001946"/>
    </source>
</evidence>
<evidence type="ECO:0000313" key="10">
    <source>
        <dbReference type="EMBL" id="VFQ95692.1"/>
    </source>
</evidence>
<feature type="domain" description="AAA+ ATPase" evidence="9">
    <location>
        <begin position="234"/>
        <end position="382"/>
    </location>
</feature>
<dbReference type="GO" id="GO:0009536">
    <property type="term" value="C:plastid"/>
    <property type="evidence" value="ECO:0007669"/>
    <property type="project" value="UniProtKB-SubCell"/>
</dbReference>
<proteinExistence type="inferred from homology"/>
<comment type="similarity">
    <text evidence="3">Belongs to the AAA ATPase family. BCS1 subfamily.</text>
</comment>
<dbReference type="InterPro" id="IPR027417">
    <property type="entry name" value="P-loop_NTPase"/>
</dbReference>
<dbReference type="InterPro" id="IPR003593">
    <property type="entry name" value="AAA+_ATPase"/>
</dbReference>
<evidence type="ECO:0000256" key="3">
    <source>
        <dbReference type="ARBA" id="ARBA00007448"/>
    </source>
</evidence>
<keyword evidence="4" id="KW-0378">Hydrolase</keyword>
<keyword evidence="7" id="KW-0067">ATP-binding</keyword>
<dbReference type="AlphaFoldDB" id="A0A484N3P5"/>
<evidence type="ECO:0000256" key="5">
    <source>
        <dbReference type="ARBA" id="ARBA00022842"/>
    </source>
</evidence>
<dbReference type="Pfam" id="PF25568">
    <property type="entry name" value="AAA_lid_At3g28540"/>
    <property type="match status" value="1"/>
</dbReference>
<organism evidence="10 11">
    <name type="scientific">Cuscuta campestris</name>
    <dbReference type="NCBI Taxonomy" id="132261"/>
    <lineage>
        <taxon>Eukaryota</taxon>
        <taxon>Viridiplantae</taxon>
        <taxon>Streptophyta</taxon>
        <taxon>Embryophyta</taxon>
        <taxon>Tracheophyta</taxon>
        <taxon>Spermatophyta</taxon>
        <taxon>Magnoliopsida</taxon>
        <taxon>eudicotyledons</taxon>
        <taxon>Gunneridae</taxon>
        <taxon>Pentapetalae</taxon>
        <taxon>asterids</taxon>
        <taxon>lamiids</taxon>
        <taxon>Solanales</taxon>
        <taxon>Convolvulaceae</taxon>
        <taxon>Cuscuteae</taxon>
        <taxon>Cuscuta</taxon>
        <taxon>Cuscuta subgen. Grammica</taxon>
        <taxon>Cuscuta sect. Cleistogrammica</taxon>
    </lineage>
</organism>
<dbReference type="InterPro" id="IPR058017">
    <property type="entry name" value="At3g28540-like_C"/>
</dbReference>
<dbReference type="SUPFAM" id="SSF52540">
    <property type="entry name" value="P-loop containing nucleoside triphosphate hydrolases"/>
    <property type="match status" value="1"/>
</dbReference>
<dbReference type="Pfam" id="PF14363">
    <property type="entry name" value="AAA_assoc"/>
    <property type="match status" value="1"/>
</dbReference>
<dbReference type="Gene3D" id="6.10.280.40">
    <property type="match status" value="1"/>
</dbReference>
<dbReference type="PROSITE" id="PS00674">
    <property type="entry name" value="AAA"/>
    <property type="match status" value="1"/>
</dbReference>
<dbReference type="InterPro" id="IPR003959">
    <property type="entry name" value="ATPase_AAA_core"/>
</dbReference>
<dbReference type="InterPro" id="IPR003960">
    <property type="entry name" value="ATPase_AAA_CS"/>
</dbReference>
<evidence type="ECO:0000256" key="8">
    <source>
        <dbReference type="SAM" id="Coils"/>
    </source>
</evidence>
<name>A0A484N3P5_9ASTE</name>
<keyword evidence="7" id="KW-0547">Nucleotide-binding</keyword>
<dbReference type="GO" id="GO:0016887">
    <property type="term" value="F:ATP hydrolysis activity"/>
    <property type="evidence" value="ECO:0007669"/>
    <property type="project" value="InterPro"/>
</dbReference>
<evidence type="ECO:0000256" key="7">
    <source>
        <dbReference type="RuleBase" id="RU003651"/>
    </source>
</evidence>
<evidence type="ECO:0000259" key="9">
    <source>
        <dbReference type="SMART" id="SM00382"/>
    </source>
</evidence>
<dbReference type="OrthoDB" id="10251412at2759"/>
<dbReference type="InterPro" id="IPR050747">
    <property type="entry name" value="Mitochondrial_chaperone_BCS1"/>
</dbReference>
<dbReference type="CDD" id="cd19510">
    <property type="entry name" value="RecA-like_BCS1"/>
    <property type="match status" value="1"/>
</dbReference>
<reference evidence="10 11" key="1">
    <citation type="submission" date="2018-04" db="EMBL/GenBank/DDBJ databases">
        <authorList>
            <person name="Vogel A."/>
        </authorList>
    </citation>
    <scope>NUCLEOTIDE SEQUENCE [LARGE SCALE GENOMIC DNA]</scope>
</reference>
<keyword evidence="5" id="KW-0460">Magnesium</keyword>
<dbReference type="InterPro" id="IPR025753">
    <property type="entry name" value="AAA_N_dom"/>
</dbReference>
<evidence type="ECO:0000256" key="4">
    <source>
        <dbReference type="ARBA" id="ARBA00022801"/>
    </source>
</evidence>
<dbReference type="GO" id="GO:0006950">
    <property type="term" value="P:response to stress"/>
    <property type="evidence" value="ECO:0007669"/>
    <property type="project" value="UniProtKB-ARBA"/>
</dbReference>
<dbReference type="EMBL" id="OOIL02005600">
    <property type="protein sequence ID" value="VFQ95692.1"/>
    <property type="molecule type" value="Genomic_DNA"/>
</dbReference>
<dbReference type="SMART" id="SM00382">
    <property type="entry name" value="AAA"/>
    <property type="match status" value="1"/>
</dbReference>
<protein>
    <recommendedName>
        <fullName evidence="9">AAA+ ATPase domain-containing protein</fullName>
    </recommendedName>
</protein>
<feature type="coiled-coil region" evidence="8">
    <location>
        <begin position="429"/>
        <end position="456"/>
    </location>
</feature>
<keyword evidence="8" id="KW-0175">Coiled coil</keyword>